<evidence type="ECO:0000256" key="8">
    <source>
        <dbReference type="SAM" id="Coils"/>
    </source>
</evidence>
<comment type="subcellular location">
    <subcellularLocation>
        <location evidence="1">Cell outer membrane</location>
    </subcellularLocation>
</comment>
<dbReference type="SUPFAM" id="SSF56954">
    <property type="entry name" value="Outer membrane efflux proteins (OEP)"/>
    <property type="match status" value="1"/>
</dbReference>
<feature type="signal peptide" evidence="9">
    <location>
        <begin position="1"/>
        <end position="23"/>
    </location>
</feature>
<dbReference type="PANTHER" id="PTHR30026">
    <property type="entry name" value="OUTER MEMBRANE PROTEIN TOLC"/>
    <property type="match status" value="1"/>
</dbReference>
<evidence type="ECO:0000256" key="4">
    <source>
        <dbReference type="ARBA" id="ARBA00022452"/>
    </source>
</evidence>
<keyword evidence="3" id="KW-0813">Transport</keyword>
<feature type="coiled-coil region" evidence="8">
    <location>
        <begin position="153"/>
        <end position="180"/>
    </location>
</feature>
<organism evidence="10 11">
    <name type="scientific">Psychroflexus aurantiacus</name>
    <dbReference type="NCBI Taxonomy" id="2709310"/>
    <lineage>
        <taxon>Bacteria</taxon>
        <taxon>Pseudomonadati</taxon>
        <taxon>Bacteroidota</taxon>
        <taxon>Flavobacteriia</taxon>
        <taxon>Flavobacteriales</taxon>
        <taxon>Flavobacteriaceae</taxon>
        <taxon>Psychroflexus</taxon>
    </lineage>
</organism>
<dbReference type="Pfam" id="PF02321">
    <property type="entry name" value="OEP"/>
    <property type="match status" value="2"/>
</dbReference>
<keyword evidence="11" id="KW-1185">Reference proteome</keyword>
<keyword evidence="4" id="KW-1134">Transmembrane beta strand</keyword>
<dbReference type="GO" id="GO:0015562">
    <property type="term" value="F:efflux transmembrane transporter activity"/>
    <property type="evidence" value="ECO:0007669"/>
    <property type="project" value="InterPro"/>
</dbReference>
<keyword evidence="9" id="KW-0732">Signal</keyword>
<protein>
    <submittedName>
        <fullName evidence="10">TolC family protein</fullName>
    </submittedName>
</protein>
<dbReference type="AlphaFoldDB" id="A0A6B3R483"/>
<evidence type="ECO:0000256" key="6">
    <source>
        <dbReference type="ARBA" id="ARBA00023136"/>
    </source>
</evidence>
<dbReference type="InterPro" id="IPR003423">
    <property type="entry name" value="OMP_efflux"/>
</dbReference>
<proteinExistence type="inferred from homology"/>
<accession>A0A6B3R483</accession>
<evidence type="ECO:0000256" key="9">
    <source>
        <dbReference type="SAM" id="SignalP"/>
    </source>
</evidence>
<keyword evidence="5" id="KW-0812">Transmembrane</keyword>
<evidence type="ECO:0000256" key="1">
    <source>
        <dbReference type="ARBA" id="ARBA00004442"/>
    </source>
</evidence>
<keyword evidence="7" id="KW-0998">Cell outer membrane</keyword>
<dbReference type="Gene3D" id="1.20.1600.10">
    <property type="entry name" value="Outer membrane efflux proteins (OEP)"/>
    <property type="match status" value="1"/>
</dbReference>
<evidence type="ECO:0000256" key="5">
    <source>
        <dbReference type="ARBA" id="ARBA00022692"/>
    </source>
</evidence>
<dbReference type="Proteomes" id="UP000478505">
    <property type="component" value="Unassembled WGS sequence"/>
</dbReference>
<reference evidence="10 11" key="1">
    <citation type="submission" date="2020-02" db="EMBL/GenBank/DDBJ databases">
        <title>Flavobacteriaceae Psychroflexus bacterium YR1-1, complete genome.</title>
        <authorList>
            <person name="Li Y."/>
            <person name="Wu S."/>
        </authorList>
    </citation>
    <scope>NUCLEOTIDE SEQUENCE [LARGE SCALE GENOMIC DNA]</scope>
    <source>
        <strain evidence="10 11">YR1-1</strain>
    </source>
</reference>
<comment type="similarity">
    <text evidence="2">Belongs to the outer membrane factor (OMF) (TC 1.B.17) family.</text>
</comment>
<dbReference type="RefSeq" id="WP_164005529.1">
    <property type="nucleotide sequence ID" value="NZ_JAAIKD010000006.1"/>
</dbReference>
<dbReference type="GO" id="GO:0009279">
    <property type="term" value="C:cell outer membrane"/>
    <property type="evidence" value="ECO:0007669"/>
    <property type="project" value="UniProtKB-SubCell"/>
</dbReference>
<evidence type="ECO:0000256" key="3">
    <source>
        <dbReference type="ARBA" id="ARBA00022448"/>
    </source>
</evidence>
<keyword evidence="8" id="KW-0175">Coiled coil</keyword>
<dbReference type="GO" id="GO:0015288">
    <property type="term" value="F:porin activity"/>
    <property type="evidence" value="ECO:0007669"/>
    <property type="project" value="TreeGrafter"/>
</dbReference>
<feature type="chain" id="PRO_5025654289" evidence="9">
    <location>
        <begin position="24"/>
        <end position="441"/>
    </location>
</feature>
<dbReference type="GO" id="GO:1990281">
    <property type="term" value="C:efflux pump complex"/>
    <property type="evidence" value="ECO:0007669"/>
    <property type="project" value="TreeGrafter"/>
</dbReference>
<name>A0A6B3R483_9FLAO</name>
<comment type="caution">
    <text evidence="10">The sequence shown here is derived from an EMBL/GenBank/DDBJ whole genome shotgun (WGS) entry which is preliminary data.</text>
</comment>
<evidence type="ECO:0000256" key="2">
    <source>
        <dbReference type="ARBA" id="ARBA00007613"/>
    </source>
</evidence>
<evidence type="ECO:0000256" key="7">
    <source>
        <dbReference type="ARBA" id="ARBA00023237"/>
    </source>
</evidence>
<gene>
    <name evidence="10" type="ORF">G3567_11845</name>
</gene>
<dbReference type="EMBL" id="JAAIKD010000006">
    <property type="protein sequence ID" value="NEV94838.1"/>
    <property type="molecule type" value="Genomic_DNA"/>
</dbReference>
<evidence type="ECO:0000313" key="11">
    <source>
        <dbReference type="Proteomes" id="UP000478505"/>
    </source>
</evidence>
<sequence length="441" mass="49578">MKVFSISILTFILSLCSSAPAHAQELLSKEEAITQMLSNNFGIQLAENQVDIADNNQGILNSGYLPRLTGNAGGNYTKDDQDVTFRDGEQNSIVGAETTRYNASINLNYTLFDGLGRFWNYKRLKEEYDLSSLEARQTIETTMLQLFTVYYEVARLSENEQVLQQTYNNTKQRLKRAEYNFQFGQVNKLEVLNAEVDLVNDSINLMNNRQLLKNAKRDLNVVINSDLEQNFEVDTLVGFTSPIQIENFVNTSQSNNVRLLQAEKNISISDYDYKASKAVFLPSIGLTGSYGWNEGNFPVTSFATSSTTTGVSGGVSLTWDLFDGGSGITRMKNAKITYDNQQLLKAQIRQQVKRDISNALGNYQTRLEVLKLQTQNILTAKNNFERSNAQYKLGQITSVELRQAQLNLLNAQTSKNLAKYDAKIAELEVLQLTGQLLNVDF</sequence>
<dbReference type="PANTHER" id="PTHR30026:SF20">
    <property type="entry name" value="OUTER MEMBRANE PROTEIN TOLC"/>
    <property type="match status" value="1"/>
</dbReference>
<evidence type="ECO:0000313" key="10">
    <source>
        <dbReference type="EMBL" id="NEV94838.1"/>
    </source>
</evidence>
<keyword evidence="6" id="KW-0472">Membrane</keyword>
<dbReference type="InterPro" id="IPR051906">
    <property type="entry name" value="TolC-like"/>
</dbReference>